<evidence type="ECO:0000256" key="5">
    <source>
        <dbReference type="SAM" id="MobiDB-lite"/>
    </source>
</evidence>
<protein>
    <submittedName>
        <fullName evidence="8">ABC transporter substrate-binding protein</fullName>
    </submittedName>
</protein>
<dbReference type="AlphaFoldDB" id="A0A410WYP5"/>
<organism evidence="9 10">
    <name type="scientific">Paenibacillus chitinolyticus</name>
    <dbReference type="NCBI Taxonomy" id="79263"/>
    <lineage>
        <taxon>Bacteria</taxon>
        <taxon>Bacillati</taxon>
        <taxon>Bacillota</taxon>
        <taxon>Bacilli</taxon>
        <taxon>Bacillales</taxon>
        <taxon>Paenibacillaceae</taxon>
        <taxon>Paenibacillus</taxon>
    </lineage>
</organism>
<dbReference type="PROSITE" id="PS50983">
    <property type="entry name" value="FE_B12_PBP"/>
    <property type="match status" value="1"/>
</dbReference>
<dbReference type="Proteomes" id="UP001527202">
    <property type="component" value="Unassembled WGS sequence"/>
</dbReference>
<reference evidence="8 11" key="2">
    <citation type="submission" date="2022-05" db="EMBL/GenBank/DDBJ databases">
        <title>Genome Sequencing of Bee-Associated Microbes.</title>
        <authorList>
            <person name="Dunlap C."/>
        </authorList>
    </citation>
    <scope>NUCLEOTIDE SEQUENCE [LARGE SCALE GENOMIC DNA]</scope>
    <source>
        <strain evidence="8 11">NRRL B-23120</strain>
    </source>
</reference>
<dbReference type="Proteomes" id="UP000288943">
    <property type="component" value="Chromosome"/>
</dbReference>
<keyword evidence="4 6" id="KW-0732">Signal</keyword>
<feature type="signal peptide" evidence="6">
    <location>
        <begin position="1"/>
        <end position="21"/>
    </location>
</feature>
<accession>A0A410WYP5</accession>
<dbReference type="InterPro" id="IPR002491">
    <property type="entry name" value="ABC_transptr_periplasmic_BD"/>
</dbReference>
<name>A0A410WYP5_9BACL</name>
<dbReference type="Pfam" id="PF01497">
    <property type="entry name" value="Peripla_BP_2"/>
    <property type="match status" value="1"/>
</dbReference>
<dbReference type="GO" id="GO:0030288">
    <property type="term" value="C:outer membrane-bounded periplasmic space"/>
    <property type="evidence" value="ECO:0007669"/>
    <property type="project" value="TreeGrafter"/>
</dbReference>
<evidence type="ECO:0000313" key="10">
    <source>
        <dbReference type="Proteomes" id="UP000288943"/>
    </source>
</evidence>
<comment type="similarity">
    <text evidence="2">Belongs to the bacterial solute-binding protein 8 family.</text>
</comment>
<feature type="domain" description="Fe/B12 periplasmic-binding" evidence="7">
    <location>
        <begin position="54"/>
        <end position="320"/>
    </location>
</feature>
<dbReference type="PANTHER" id="PTHR30532">
    <property type="entry name" value="IRON III DICITRATE-BINDING PERIPLASMIC PROTEIN"/>
    <property type="match status" value="1"/>
</dbReference>
<evidence type="ECO:0000256" key="2">
    <source>
        <dbReference type="ARBA" id="ARBA00008814"/>
    </source>
</evidence>
<dbReference type="GO" id="GO:1901678">
    <property type="term" value="P:iron coordination entity transport"/>
    <property type="evidence" value="ECO:0007669"/>
    <property type="project" value="UniProtKB-ARBA"/>
</dbReference>
<evidence type="ECO:0000259" key="7">
    <source>
        <dbReference type="PROSITE" id="PS50983"/>
    </source>
</evidence>
<dbReference type="PANTHER" id="PTHR30532:SF26">
    <property type="entry name" value="IRON(3+)-HYDROXAMATE-BINDING PROTEIN FHUD"/>
    <property type="match status" value="1"/>
</dbReference>
<evidence type="ECO:0000313" key="9">
    <source>
        <dbReference type="EMBL" id="QAV19534.1"/>
    </source>
</evidence>
<dbReference type="OrthoDB" id="2652069at2"/>
<dbReference type="KEGG" id="pchi:PC41400_18450"/>
<dbReference type="InterPro" id="IPR051313">
    <property type="entry name" value="Bact_iron-sidero_bind"/>
</dbReference>
<keyword evidence="3" id="KW-0813">Transport</keyword>
<dbReference type="SUPFAM" id="SSF53807">
    <property type="entry name" value="Helical backbone' metal receptor"/>
    <property type="match status" value="1"/>
</dbReference>
<evidence type="ECO:0000256" key="6">
    <source>
        <dbReference type="SAM" id="SignalP"/>
    </source>
</evidence>
<evidence type="ECO:0000313" key="8">
    <source>
        <dbReference type="EMBL" id="MCY9596523.1"/>
    </source>
</evidence>
<comment type="subcellular location">
    <subcellularLocation>
        <location evidence="1">Cell envelope</location>
    </subcellularLocation>
</comment>
<dbReference type="RefSeq" id="WP_053228635.1">
    <property type="nucleotide sequence ID" value="NZ_CP026520.1"/>
</dbReference>
<keyword evidence="11" id="KW-1185">Reference proteome</keyword>
<evidence type="ECO:0000256" key="3">
    <source>
        <dbReference type="ARBA" id="ARBA00022448"/>
    </source>
</evidence>
<dbReference type="EMBL" id="JAMDMJ010000013">
    <property type="protein sequence ID" value="MCY9596523.1"/>
    <property type="molecule type" value="Genomic_DNA"/>
</dbReference>
<proteinExistence type="inferred from homology"/>
<dbReference type="PROSITE" id="PS51257">
    <property type="entry name" value="PROKAR_LIPOPROTEIN"/>
    <property type="match status" value="1"/>
</dbReference>
<evidence type="ECO:0000313" key="11">
    <source>
        <dbReference type="Proteomes" id="UP001527202"/>
    </source>
</evidence>
<dbReference type="EMBL" id="CP026520">
    <property type="protein sequence ID" value="QAV19534.1"/>
    <property type="molecule type" value="Genomic_DNA"/>
</dbReference>
<sequence>MKKIKYILLVTSLAAILLLLAACSSNEIEQQSTPNTETKTFKHESGETVVPVHPQRVASDQYMGQLLKLGIKPIGVRDNMLTEPWIKPANLEKGALDGIKSLGGFPLNLEALTSLNPDVIISSLPDNIESYSKIAPTVHIPYASPNYSSPMDKFFKIAELFDKTEQAKQWIDQFEQEAARVQEQILQSGKIKKGETVSVMGVFNKNVYVFGPKGSYGGSMIYDYVKLQPTPQAEQLRGQTFHSAQLSLEMVPEYMGDHAFFAVIDEAKGKELMESSFWKTLPAVANNQVYFYDSPIFAMDDPYSMEAQLKIIHDLFMPTEKQ</sequence>
<feature type="region of interest" description="Disordered" evidence="5">
    <location>
        <begin position="29"/>
        <end position="48"/>
    </location>
</feature>
<dbReference type="Gene3D" id="3.40.50.1980">
    <property type="entry name" value="Nitrogenase molybdenum iron protein domain"/>
    <property type="match status" value="2"/>
</dbReference>
<evidence type="ECO:0000256" key="1">
    <source>
        <dbReference type="ARBA" id="ARBA00004196"/>
    </source>
</evidence>
<feature type="compositionally biased region" description="Polar residues" evidence="5">
    <location>
        <begin position="29"/>
        <end position="38"/>
    </location>
</feature>
<evidence type="ECO:0000256" key="4">
    <source>
        <dbReference type="ARBA" id="ARBA00022729"/>
    </source>
</evidence>
<feature type="chain" id="PRO_5039091641" evidence="6">
    <location>
        <begin position="22"/>
        <end position="322"/>
    </location>
</feature>
<reference evidence="9 10" key="1">
    <citation type="submission" date="2018-01" db="EMBL/GenBank/DDBJ databases">
        <title>The whole genome sequencing and assembly of Paenibacillus chitinolyticus KCCM 41400 strain.</title>
        <authorList>
            <person name="Kim J.-Y."/>
            <person name="Park M.-K."/>
            <person name="Lee Y.-J."/>
            <person name="Yi H."/>
            <person name="Bahn Y.-S."/>
            <person name="Kim J.F."/>
            <person name="Lee D.-W."/>
        </authorList>
    </citation>
    <scope>NUCLEOTIDE SEQUENCE [LARGE SCALE GENOMIC DNA]</scope>
    <source>
        <strain evidence="9 10">KCCM 41400</strain>
    </source>
</reference>
<dbReference type="GeneID" id="95376776"/>
<gene>
    <name evidence="8" type="ORF">M5X16_12145</name>
    <name evidence="9" type="ORF">PC41400_18450</name>
</gene>